<dbReference type="EMBL" id="BMED01000003">
    <property type="protein sequence ID" value="GGC83296.1"/>
    <property type="molecule type" value="Genomic_DNA"/>
</dbReference>
<organism evidence="2 3">
    <name type="scientific">Undibacterium terreum</name>
    <dbReference type="NCBI Taxonomy" id="1224302"/>
    <lineage>
        <taxon>Bacteria</taxon>
        <taxon>Pseudomonadati</taxon>
        <taxon>Pseudomonadota</taxon>
        <taxon>Betaproteobacteria</taxon>
        <taxon>Burkholderiales</taxon>
        <taxon>Oxalobacteraceae</taxon>
        <taxon>Undibacterium</taxon>
    </lineage>
</organism>
<dbReference type="RefSeq" id="WP_229751167.1">
    <property type="nucleotide sequence ID" value="NZ_BMED01000003.1"/>
</dbReference>
<keyword evidence="1" id="KW-0472">Membrane</keyword>
<keyword evidence="1" id="KW-0812">Transmembrane</keyword>
<accession>A0A916UST4</accession>
<keyword evidence="1" id="KW-1133">Transmembrane helix</keyword>
<gene>
    <name evidence="2" type="primary">tklG</name>
    <name evidence="2" type="ORF">GCM10011396_33370</name>
</gene>
<reference evidence="2" key="2">
    <citation type="submission" date="2020-09" db="EMBL/GenBank/DDBJ databases">
        <authorList>
            <person name="Sun Q."/>
            <person name="Zhou Y."/>
        </authorList>
    </citation>
    <scope>NUCLEOTIDE SEQUENCE</scope>
    <source>
        <strain evidence="2">CGMCC 1.10998</strain>
    </source>
</reference>
<feature type="transmembrane region" description="Helical" evidence="1">
    <location>
        <begin position="31"/>
        <end position="55"/>
    </location>
</feature>
<proteinExistence type="predicted"/>
<evidence type="ECO:0000256" key="1">
    <source>
        <dbReference type="SAM" id="Phobius"/>
    </source>
</evidence>
<evidence type="ECO:0000313" key="2">
    <source>
        <dbReference type="EMBL" id="GGC83296.1"/>
    </source>
</evidence>
<comment type="caution">
    <text evidence="2">The sequence shown here is derived from an EMBL/GenBank/DDBJ whole genome shotgun (WGS) entry which is preliminary data.</text>
</comment>
<dbReference type="Proteomes" id="UP000637423">
    <property type="component" value="Unassembled WGS sequence"/>
</dbReference>
<evidence type="ECO:0000313" key="3">
    <source>
        <dbReference type="Proteomes" id="UP000637423"/>
    </source>
</evidence>
<sequence>MPTYSHSNITGVRRLSPYARGLKSRARGFTYIGLLITLAIIGVATAATLQLGLVIQRRNAEQELLTIGREFRAALISYASATPAGQSSRPRTLEDLLKDPRYPNIRRHLRKIYDDPITGKAEWGVLNSPDGSGIIGVHSLSTEVPIKIGNFEMEFRYLSGKTSYSDWVFAPTI</sequence>
<name>A0A916UST4_9BURK</name>
<dbReference type="AlphaFoldDB" id="A0A916UST4"/>
<protein>
    <submittedName>
        <fullName evidence="2">Type II secretion system pseudopilin TklG</fullName>
    </submittedName>
</protein>
<reference evidence="2" key="1">
    <citation type="journal article" date="2014" name="Int. J. Syst. Evol. Microbiol.">
        <title>Complete genome sequence of Corynebacterium casei LMG S-19264T (=DSM 44701T), isolated from a smear-ripened cheese.</title>
        <authorList>
            <consortium name="US DOE Joint Genome Institute (JGI-PGF)"/>
            <person name="Walter F."/>
            <person name="Albersmeier A."/>
            <person name="Kalinowski J."/>
            <person name="Ruckert C."/>
        </authorList>
    </citation>
    <scope>NUCLEOTIDE SEQUENCE</scope>
    <source>
        <strain evidence="2">CGMCC 1.10998</strain>
    </source>
</reference>
<keyword evidence="3" id="KW-1185">Reference proteome</keyword>